<dbReference type="FunFam" id="3.30.63.10:FF:000005">
    <property type="entry name" value="Guanylate kinase"/>
    <property type="match status" value="1"/>
</dbReference>
<protein>
    <recommendedName>
        <fullName evidence="5 13">Guanylate kinase</fullName>
        <ecNumber evidence="4 13">2.7.4.8</ecNumber>
    </recommendedName>
    <alternativeName>
        <fullName evidence="11 13">GMP kinase</fullName>
    </alternativeName>
</protein>
<dbReference type="RefSeq" id="WP_132312469.1">
    <property type="nucleotide sequence ID" value="NZ_SMAR01000021.1"/>
</dbReference>
<dbReference type="PANTHER" id="PTHR23117:SF13">
    <property type="entry name" value="GUANYLATE KINASE"/>
    <property type="match status" value="1"/>
</dbReference>
<comment type="catalytic activity">
    <reaction evidence="12 13">
        <text>GMP + ATP = GDP + ADP</text>
        <dbReference type="Rhea" id="RHEA:20780"/>
        <dbReference type="ChEBI" id="CHEBI:30616"/>
        <dbReference type="ChEBI" id="CHEBI:58115"/>
        <dbReference type="ChEBI" id="CHEBI:58189"/>
        <dbReference type="ChEBI" id="CHEBI:456216"/>
        <dbReference type="EC" id="2.7.4.8"/>
    </reaction>
</comment>
<comment type="function">
    <text evidence="1 13">Essential for recycling GMP and indirectly, cGMP.</text>
</comment>
<keyword evidence="6 13" id="KW-0963">Cytoplasm</keyword>
<evidence type="ECO:0000313" key="15">
    <source>
        <dbReference type="EMBL" id="TCT36425.1"/>
    </source>
</evidence>
<dbReference type="AlphaFoldDB" id="A0A4R3NMC2"/>
<evidence type="ECO:0000256" key="1">
    <source>
        <dbReference type="ARBA" id="ARBA00003531"/>
    </source>
</evidence>
<evidence type="ECO:0000256" key="11">
    <source>
        <dbReference type="ARBA" id="ARBA00030128"/>
    </source>
</evidence>
<dbReference type="Gene3D" id="3.40.50.300">
    <property type="entry name" value="P-loop containing nucleotide triphosphate hydrolases"/>
    <property type="match status" value="1"/>
</dbReference>
<keyword evidence="8 13" id="KW-0547">Nucleotide-binding</keyword>
<reference evidence="15 16" key="1">
    <citation type="submission" date="2019-03" db="EMBL/GenBank/DDBJ databases">
        <title>Freshwater and sediment microbial communities from various areas in North America, analyzing microbe dynamics in response to fracking.</title>
        <authorList>
            <person name="Lamendella R."/>
        </authorList>
    </citation>
    <scope>NUCLEOTIDE SEQUENCE [LARGE SCALE GENOMIC DNA]</scope>
    <source>
        <strain evidence="15 16">175.2</strain>
    </source>
</reference>
<dbReference type="GO" id="GO:0004385">
    <property type="term" value="F:GMP kinase activity"/>
    <property type="evidence" value="ECO:0007669"/>
    <property type="project" value="UniProtKB-UniRule"/>
</dbReference>
<evidence type="ECO:0000256" key="6">
    <source>
        <dbReference type="ARBA" id="ARBA00022490"/>
    </source>
</evidence>
<feature type="domain" description="Guanylate kinase-like" evidence="14">
    <location>
        <begin position="15"/>
        <end position="194"/>
    </location>
</feature>
<dbReference type="NCBIfam" id="TIGR03263">
    <property type="entry name" value="guanyl_kin"/>
    <property type="match status" value="1"/>
</dbReference>
<sequence length="216" mass="24071">MGDAANHGEAASRRGVMLVLAAPSGAGKSTIARRLLKEDPLIDLSISATTRQKRPSESEGVHYFFLSVEEFKKQRDSEAFLEWAEVHGNFYATPKAAVEKSLAAGHDVLFDIDVQGAEQLKQKMPDDVVGIFVLPPSMEVLKARLQARAEDSKDAMEVRLTNATGEIARWRDYEYVVINDDLDDAYDLVRSILRAERAKRDYVRTVPDHVAALLNE</sequence>
<dbReference type="PANTHER" id="PTHR23117">
    <property type="entry name" value="GUANYLATE KINASE-RELATED"/>
    <property type="match status" value="1"/>
</dbReference>
<dbReference type="OrthoDB" id="9808150at2"/>
<evidence type="ECO:0000256" key="8">
    <source>
        <dbReference type="ARBA" id="ARBA00022741"/>
    </source>
</evidence>
<evidence type="ECO:0000256" key="5">
    <source>
        <dbReference type="ARBA" id="ARBA00016296"/>
    </source>
</evidence>
<evidence type="ECO:0000256" key="9">
    <source>
        <dbReference type="ARBA" id="ARBA00022777"/>
    </source>
</evidence>
<name>A0A4R3NMC2_9HYPH</name>
<dbReference type="Pfam" id="PF00625">
    <property type="entry name" value="Guanylate_kin"/>
    <property type="match status" value="1"/>
</dbReference>
<dbReference type="InterPro" id="IPR027417">
    <property type="entry name" value="P-loop_NTPase"/>
</dbReference>
<dbReference type="Proteomes" id="UP000295097">
    <property type="component" value="Unassembled WGS sequence"/>
</dbReference>
<keyword evidence="7 13" id="KW-0808">Transferase</keyword>
<dbReference type="SMART" id="SM00072">
    <property type="entry name" value="GuKc"/>
    <property type="match status" value="1"/>
</dbReference>
<evidence type="ECO:0000313" key="16">
    <source>
        <dbReference type="Proteomes" id="UP000295097"/>
    </source>
</evidence>
<evidence type="ECO:0000256" key="12">
    <source>
        <dbReference type="ARBA" id="ARBA00048594"/>
    </source>
</evidence>
<evidence type="ECO:0000256" key="7">
    <source>
        <dbReference type="ARBA" id="ARBA00022679"/>
    </source>
</evidence>
<dbReference type="GO" id="GO:0005524">
    <property type="term" value="F:ATP binding"/>
    <property type="evidence" value="ECO:0007669"/>
    <property type="project" value="UniProtKB-UniRule"/>
</dbReference>
<evidence type="ECO:0000256" key="3">
    <source>
        <dbReference type="ARBA" id="ARBA00005790"/>
    </source>
</evidence>
<keyword evidence="9 13" id="KW-0418">Kinase</keyword>
<dbReference type="CDD" id="cd00071">
    <property type="entry name" value="GMPK"/>
    <property type="match status" value="1"/>
</dbReference>
<evidence type="ECO:0000259" key="14">
    <source>
        <dbReference type="PROSITE" id="PS50052"/>
    </source>
</evidence>
<dbReference type="PROSITE" id="PS50052">
    <property type="entry name" value="GUANYLATE_KINASE_2"/>
    <property type="match status" value="1"/>
</dbReference>
<keyword evidence="16" id="KW-1185">Reference proteome</keyword>
<dbReference type="HAMAP" id="MF_00328">
    <property type="entry name" value="Guanylate_kinase"/>
    <property type="match status" value="1"/>
</dbReference>
<evidence type="ECO:0000256" key="4">
    <source>
        <dbReference type="ARBA" id="ARBA00012961"/>
    </source>
</evidence>
<dbReference type="InterPro" id="IPR008144">
    <property type="entry name" value="Guanylate_kin-like_dom"/>
</dbReference>
<evidence type="ECO:0000256" key="13">
    <source>
        <dbReference type="HAMAP-Rule" id="MF_00328"/>
    </source>
</evidence>
<proteinExistence type="inferred from homology"/>
<comment type="subcellular location">
    <subcellularLocation>
        <location evidence="2 13">Cytoplasm</location>
    </subcellularLocation>
</comment>
<gene>
    <name evidence="13" type="primary">gmk</name>
    <name evidence="15" type="ORF">EDC90_102126</name>
</gene>
<evidence type="ECO:0000256" key="10">
    <source>
        <dbReference type="ARBA" id="ARBA00022840"/>
    </source>
</evidence>
<keyword evidence="10 13" id="KW-0067">ATP-binding</keyword>
<feature type="binding site" evidence="13">
    <location>
        <begin position="22"/>
        <end position="29"/>
    </location>
    <ligand>
        <name>ATP</name>
        <dbReference type="ChEBI" id="CHEBI:30616"/>
    </ligand>
</feature>
<dbReference type="Gene3D" id="3.30.63.10">
    <property type="entry name" value="Guanylate Kinase phosphate binding domain"/>
    <property type="match status" value="1"/>
</dbReference>
<comment type="caution">
    <text evidence="15">The sequence shown here is derived from an EMBL/GenBank/DDBJ whole genome shotgun (WGS) entry which is preliminary data.</text>
</comment>
<dbReference type="InterPro" id="IPR017665">
    <property type="entry name" value="Guanylate_kinase"/>
</dbReference>
<dbReference type="InterPro" id="IPR008145">
    <property type="entry name" value="GK/Ca_channel_bsu"/>
</dbReference>
<dbReference type="SUPFAM" id="SSF52540">
    <property type="entry name" value="P-loop containing nucleoside triphosphate hydrolases"/>
    <property type="match status" value="1"/>
</dbReference>
<dbReference type="InterPro" id="IPR020590">
    <property type="entry name" value="Guanylate_kinase_CS"/>
</dbReference>
<evidence type="ECO:0000256" key="2">
    <source>
        <dbReference type="ARBA" id="ARBA00004496"/>
    </source>
</evidence>
<dbReference type="EMBL" id="SMAR01000021">
    <property type="protein sequence ID" value="TCT36425.1"/>
    <property type="molecule type" value="Genomic_DNA"/>
</dbReference>
<organism evidence="15 16">
    <name type="scientific">Martelella mediterranea</name>
    <dbReference type="NCBI Taxonomy" id="293089"/>
    <lineage>
        <taxon>Bacteria</taxon>
        <taxon>Pseudomonadati</taxon>
        <taxon>Pseudomonadota</taxon>
        <taxon>Alphaproteobacteria</taxon>
        <taxon>Hyphomicrobiales</taxon>
        <taxon>Aurantimonadaceae</taxon>
        <taxon>Martelella</taxon>
    </lineage>
</organism>
<dbReference type="GO" id="GO:0005829">
    <property type="term" value="C:cytosol"/>
    <property type="evidence" value="ECO:0007669"/>
    <property type="project" value="TreeGrafter"/>
</dbReference>
<dbReference type="PROSITE" id="PS00856">
    <property type="entry name" value="GUANYLATE_KINASE_1"/>
    <property type="match status" value="1"/>
</dbReference>
<dbReference type="EC" id="2.7.4.8" evidence="4 13"/>
<comment type="similarity">
    <text evidence="3 13">Belongs to the guanylate kinase family.</text>
</comment>
<accession>A0A4R3NMC2</accession>